<feature type="region of interest" description="Disordered" evidence="4">
    <location>
        <begin position="439"/>
        <end position="521"/>
    </location>
</feature>
<keyword evidence="3" id="KW-0539">Nucleus</keyword>
<dbReference type="InterPro" id="IPR033053">
    <property type="entry name" value="Hir3/CABIN1"/>
</dbReference>
<sequence>MGTKRTPIIQVNNIGFSIYTMTLETWKLQRPPQEVLAWYKQSVDRCKPSLGQHGHHEVILEPIYKLCAVLIKYLYRHQIQPNEVASYLEESDKDDGEKQDSDMMDHSANHDEESVNNNTAEIPNYRESQNSDHHHDNDTVDGEQEHEEHEETTKTIQSSHSIAHLKSEEAAAYQLIFDRLAMVRKIDRRHWHHRPIFRHAWMHYYIYRDAEQAKADMMPLFALKSNLKSHISIWKPGFERPGKHFEYAHQYTVFMIELAQVTNDANTLKILCRKLRKNQPVLLYDKEIYGAAYTAYLEVIQNYLHKHHNSQQKQSSVIGVIPKAPFERKCDEWLKAIVAKEPKPELLVLLTDLFDIKKLNQGHVSDLNSDELIRQCLIALLFAETGIKQELVDVIIPVVDGNSFRIIERDGSVEDIKRNDLEGPKVIPANIFHQATRLYRWPPTQRSKPSANETNKNGLTTPAGTVSSEPGLNDSGSPAQHPASTAPRSETPPPQAMQVDTEDDTVPARSSLPITDLLSSG</sequence>
<comment type="subcellular location">
    <subcellularLocation>
        <location evidence="1">Nucleus</location>
    </subcellularLocation>
</comment>
<gene>
    <name evidence="5" type="ORF">K450DRAFT_242493</name>
</gene>
<feature type="compositionally biased region" description="Basic and acidic residues" evidence="4">
    <location>
        <begin position="95"/>
        <end position="113"/>
    </location>
</feature>
<evidence type="ECO:0000256" key="4">
    <source>
        <dbReference type="SAM" id="MobiDB-lite"/>
    </source>
</evidence>
<feature type="compositionally biased region" description="Basic and acidic residues" evidence="4">
    <location>
        <begin position="129"/>
        <end position="138"/>
    </location>
</feature>
<comment type="caution">
    <text evidence="5">The sequence shown here is derived from an EMBL/GenBank/DDBJ whole genome shotgun (WGS) entry which is preliminary data.</text>
</comment>
<dbReference type="GeneID" id="75914608"/>
<feature type="region of interest" description="Disordered" evidence="4">
    <location>
        <begin position="87"/>
        <end position="161"/>
    </location>
</feature>
<dbReference type="RefSeq" id="XP_051444282.1">
    <property type="nucleotide sequence ID" value="XM_051589263.1"/>
</dbReference>
<name>A0AAD5E8W1_UMBRA</name>
<comment type="similarity">
    <text evidence="2">Belongs to the HIR3 family.</text>
</comment>
<accession>A0AAD5E8W1</accession>
<dbReference type="PANTHER" id="PTHR15502:SF7">
    <property type="entry name" value="CALCINEURIN-BINDING PROTEIN CABIN-1"/>
    <property type="match status" value="1"/>
</dbReference>
<reference evidence="5" key="2">
    <citation type="journal article" date="2022" name="Proc. Natl. Acad. Sci. U.S.A.">
        <title>Diploid-dominant life cycles characterize the early evolution of Fungi.</title>
        <authorList>
            <person name="Amses K.R."/>
            <person name="Simmons D.R."/>
            <person name="Longcore J.E."/>
            <person name="Mondo S.J."/>
            <person name="Seto K."/>
            <person name="Jeronimo G.H."/>
            <person name="Bonds A.E."/>
            <person name="Quandt C.A."/>
            <person name="Davis W.J."/>
            <person name="Chang Y."/>
            <person name="Federici B.A."/>
            <person name="Kuo A."/>
            <person name="LaButti K."/>
            <person name="Pangilinan J."/>
            <person name="Andreopoulos W."/>
            <person name="Tritt A."/>
            <person name="Riley R."/>
            <person name="Hundley H."/>
            <person name="Johnson J."/>
            <person name="Lipzen A."/>
            <person name="Barry K."/>
            <person name="Lang B.F."/>
            <person name="Cuomo C.A."/>
            <person name="Buchler N.E."/>
            <person name="Grigoriev I.V."/>
            <person name="Spatafora J.W."/>
            <person name="Stajich J.E."/>
            <person name="James T.Y."/>
        </authorList>
    </citation>
    <scope>NUCLEOTIDE SEQUENCE</scope>
    <source>
        <strain evidence="5">AG</strain>
    </source>
</reference>
<keyword evidence="6" id="KW-1185">Reference proteome</keyword>
<organism evidence="5 6">
    <name type="scientific">Umbelopsis ramanniana AG</name>
    <dbReference type="NCBI Taxonomy" id="1314678"/>
    <lineage>
        <taxon>Eukaryota</taxon>
        <taxon>Fungi</taxon>
        <taxon>Fungi incertae sedis</taxon>
        <taxon>Mucoromycota</taxon>
        <taxon>Mucoromycotina</taxon>
        <taxon>Umbelopsidomycetes</taxon>
        <taxon>Umbelopsidales</taxon>
        <taxon>Umbelopsidaceae</taxon>
        <taxon>Umbelopsis</taxon>
    </lineage>
</organism>
<dbReference type="Proteomes" id="UP001206595">
    <property type="component" value="Unassembled WGS sequence"/>
</dbReference>
<dbReference type="GO" id="GO:0006325">
    <property type="term" value="P:chromatin organization"/>
    <property type="evidence" value="ECO:0007669"/>
    <property type="project" value="InterPro"/>
</dbReference>
<dbReference type="GO" id="GO:0000417">
    <property type="term" value="C:HIR complex"/>
    <property type="evidence" value="ECO:0007669"/>
    <property type="project" value="TreeGrafter"/>
</dbReference>
<reference evidence="5" key="1">
    <citation type="submission" date="2021-06" db="EMBL/GenBank/DDBJ databases">
        <authorList>
            <consortium name="DOE Joint Genome Institute"/>
            <person name="Mondo S.J."/>
            <person name="Amses K.R."/>
            <person name="Simmons D.R."/>
            <person name="Longcore J.E."/>
            <person name="Seto K."/>
            <person name="Alves G.H."/>
            <person name="Bonds A.E."/>
            <person name="Quandt C.A."/>
            <person name="Davis W.J."/>
            <person name="Chang Y."/>
            <person name="Letcher P.M."/>
            <person name="Powell M.J."/>
            <person name="Kuo A."/>
            <person name="Labutti K."/>
            <person name="Pangilinan J."/>
            <person name="Andreopoulos W."/>
            <person name="Tritt A."/>
            <person name="Riley R."/>
            <person name="Hundley H."/>
            <person name="Johnson J."/>
            <person name="Lipzen A."/>
            <person name="Barry K."/>
            <person name="Berbee M.L."/>
            <person name="Buchler N.E."/>
            <person name="Grigoriev I.V."/>
            <person name="Spatafora J.W."/>
            <person name="Stajich J.E."/>
            <person name="James T.Y."/>
        </authorList>
    </citation>
    <scope>NUCLEOTIDE SEQUENCE</scope>
    <source>
        <strain evidence="5">AG</strain>
    </source>
</reference>
<evidence type="ECO:0000313" key="5">
    <source>
        <dbReference type="EMBL" id="KAI8579278.1"/>
    </source>
</evidence>
<evidence type="ECO:0000256" key="3">
    <source>
        <dbReference type="ARBA" id="ARBA00023242"/>
    </source>
</evidence>
<feature type="compositionally biased region" description="Polar residues" evidence="4">
    <location>
        <begin position="444"/>
        <end position="488"/>
    </location>
</feature>
<dbReference type="GO" id="GO:0005634">
    <property type="term" value="C:nucleus"/>
    <property type="evidence" value="ECO:0007669"/>
    <property type="project" value="UniProtKB-SubCell"/>
</dbReference>
<protein>
    <submittedName>
        <fullName evidence="5">Uncharacterized protein</fullName>
    </submittedName>
</protein>
<proteinExistence type="inferred from homology"/>
<evidence type="ECO:0000256" key="2">
    <source>
        <dbReference type="ARBA" id="ARBA00007335"/>
    </source>
</evidence>
<evidence type="ECO:0000313" key="6">
    <source>
        <dbReference type="Proteomes" id="UP001206595"/>
    </source>
</evidence>
<dbReference type="AlphaFoldDB" id="A0AAD5E8W1"/>
<dbReference type="GO" id="GO:0031491">
    <property type="term" value="F:nucleosome binding"/>
    <property type="evidence" value="ECO:0007669"/>
    <property type="project" value="TreeGrafter"/>
</dbReference>
<evidence type="ECO:0000256" key="1">
    <source>
        <dbReference type="ARBA" id="ARBA00004123"/>
    </source>
</evidence>
<dbReference type="PANTHER" id="PTHR15502">
    <property type="entry name" value="CALCINEURIN-BINDING PROTEIN CABIN 1-RELATED"/>
    <property type="match status" value="1"/>
</dbReference>
<dbReference type="EMBL" id="MU620921">
    <property type="protein sequence ID" value="KAI8579278.1"/>
    <property type="molecule type" value="Genomic_DNA"/>
</dbReference>